<dbReference type="SUPFAM" id="SSF48452">
    <property type="entry name" value="TPR-like"/>
    <property type="match status" value="1"/>
</dbReference>
<name>A0ABT4SNH3_9ACTN</name>
<keyword evidence="3" id="KW-1185">Reference proteome</keyword>
<accession>A0ABT4SNH3</accession>
<organism evidence="2 3">
    <name type="scientific">Nonomuraea corallina</name>
    <dbReference type="NCBI Taxonomy" id="2989783"/>
    <lineage>
        <taxon>Bacteria</taxon>
        <taxon>Bacillati</taxon>
        <taxon>Actinomycetota</taxon>
        <taxon>Actinomycetes</taxon>
        <taxon>Streptosporangiales</taxon>
        <taxon>Streptosporangiaceae</taxon>
        <taxon>Nonomuraea</taxon>
    </lineage>
</organism>
<evidence type="ECO:0000313" key="3">
    <source>
        <dbReference type="Proteomes" id="UP001144036"/>
    </source>
</evidence>
<dbReference type="Gene3D" id="1.25.40.10">
    <property type="entry name" value="Tetratricopeptide repeat domain"/>
    <property type="match status" value="2"/>
</dbReference>
<dbReference type="Pfam" id="PF13424">
    <property type="entry name" value="TPR_12"/>
    <property type="match status" value="1"/>
</dbReference>
<protein>
    <submittedName>
        <fullName evidence="2">CHAT domain-containing protein</fullName>
    </submittedName>
</protein>
<reference evidence="2" key="1">
    <citation type="submission" date="2022-11" db="EMBL/GenBank/DDBJ databases">
        <title>Nonomuraea corallina sp. nov., a new species of the genus Nonomuraea isolated from sea side sediment in Thai sea.</title>
        <authorList>
            <person name="Ngamcharungchit C."/>
            <person name="Matsumoto A."/>
            <person name="Suriyachadkun C."/>
            <person name="Panbangred W."/>
            <person name="Inahashi Y."/>
            <person name="Intra B."/>
        </authorList>
    </citation>
    <scope>NUCLEOTIDE SEQUENCE</scope>
    <source>
        <strain evidence="2">MCN248</strain>
    </source>
</reference>
<evidence type="ECO:0000259" key="1">
    <source>
        <dbReference type="Pfam" id="PF12770"/>
    </source>
</evidence>
<gene>
    <name evidence="2" type="ORF">OUY22_34535</name>
</gene>
<evidence type="ECO:0000313" key="2">
    <source>
        <dbReference type="EMBL" id="MDA0638553.1"/>
    </source>
</evidence>
<feature type="non-terminal residue" evidence="2">
    <location>
        <position position="1"/>
    </location>
</feature>
<feature type="domain" description="CHAT" evidence="1">
    <location>
        <begin position="436"/>
        <end position="567"/>
    </location>
</feature>
<dbReference type="InterPro" id="IPR024983">
    <property type="entry name" value="CHAT_dom"/>
</dbReference>
<dbReference type="Proteomes" id="UP001144036">
    <property type="component" value="Unassembled WGS sequence"/>
</dbReference>
<feature type="domain" description="CHAT" evidence="1">
    <location>
        <begin position="335"/>
        <end position="433"/>
    </location>
</feature>
<dbReference type="InterPro" id="IPR011990">
    <property type="entry name" value="TPR-like_helical_dom_sf"/>
</dbReference>
<sequence length="570" mass="59158">RAGTRSRQGDADEAAALYREALALGESVGDDATVATACRELARMHAAGGERDSAVRLAERALGIDRARGRQRAVVSDLIALGRLGDGDRLAEALSLARRIDFAEGQAVALAELGALDLRAGRFTAARDRASAAVDLLEAAPDPARGRQELIDGPADEERRGAYVTGRGREEDTGVHVSGAGREALAGAYATRAAAREELGDLAEALADAERAADLHDPRSAAVATLRARAVRLAVRLGRAATAWSHAERARESFPGQEEEVARAVGEDARRLAGVLPEATGVLAFHVGDRVSVVAHRDGWEGPRVFGTSAGPELLAEFAAAAGDGGRAELWRVVADLLLGDAVEALGDDLDVLYLLPHGRLHGLPLHALAPDGRPLLDRYAVAYAPSAATLARLALRRTRHGGRSLVAGEGEEAEAVATALGVAPLTVSARDLEGVWDTVHLACRAAYDGADPYASALLLPGGPLTAGVVAELRIEARLVSVGGCEQAPVGAGVTALGHALLRAGASAALLPQWPVRPEVARTLLPSFHAGLATGGPGEALRAAMLESRERYGASRPDLWAPYALIGLAA</sequence>
<comment type="caution">
    <text evidence="2">The sequence shown here is derived from an EMBL/GenBank/DDBJ whole genome shotgun (WGS) entry which is preliminary data.</text>
</comment>
<dbReference type="EMBL" id="JAPNNL010000249">
    <property type="protein sequence ID" value="MDA0638553.1"/>
    <property type="molecule type" value="Genomic_DNA"/>
</dbReference>
<proteinExistence type="predicted"/>
<dbReference type="Pfam" id="PF12770">
    <property type="entry name" value="CHAT"/>
    <property type="match status" value="2"/>
</dbReference>
<dbReference type="RefSeq" id="WP_270159497.1">
    <property type="nucleotide sequence ID" value="NZ_JAPNNL010000249.1"/>
</dbReference>